<dbReference type="InterPro" id="IPR009057">
    <property type="entry name" value="Homeodomain-like_sf"/>
</dbReference>
<dbReference type="InterPro" id="IPR017930">
    <property type="entry name" value="Myb_dom"/>
</dbReference>
<dbReference type="PROSITE" id="PS51294">
    <property type="entry name" value="HTH_MYB"/>
    <property type="match status" value="1"/>
</dbReference>
<feature type="compositionally biased region" description="Low complexity" evidence="1">
    <location>
        <begin position="10"/>
        <end position="27"/>
    </location>
</feature>
<protein>
    <recommendedName>
        <fullName evidence="2">HTH myb-type domain-containing protein</fullName>
    </recommendedName>
</protein>
<evidence type="ECO:0000259" key="2">
    <source>
        <dbReference type="PROSITE" id="PS51294"/>
    </source>
</evidence>
<dbReference type="Proteomes" id="UP000243217">
    <property type="component" value="Unassembled WGS sequence"/>
</dbReference>
<dbReference type="AlphaFoldDB" id="A0A1V9ZT43"/>
<dbReference type="Pfam" id="PF00249">
    <property type="entry name" value="Myb_DNA-binding"/>
    <property type="match status" value="1"/>
</dbReference>
<keyword evidence="4" id="KW-1185">Reference proteome</keyword>
<evidence type="ECO:0000256" key="1">
    <source>
        <dbReference type="SAM" id="MobiDB-lite"/>
    </source>
</evidence>
<sequence length="186" mass="20604">MNNEEAAARSTSSTDSEAQSSESSQSKSKSKDHSTPGLGPWSAVEHERFLLGIQLYPEGPWKAVADVVQTRNAKQAQTHMQKCKEKILRHRRRRNEALRGVIEDTTDETIRQTAFNAAAAAATEVLRRSKHADNLRISALEPIPFDATTPIAVVTSAMPFSKQTLTWCEAVDFFWMLVASSDSTDN</sequence>
<dbReference type="InterPro" id="IPR001005">
    <property type="entry name" value="SANT/Myb"/>
</dbReference>
<evidence type="ECO:0000313" key="3">
    <source>
        <dbReference type="EMBL" id="OQS01131.1"/>
    </source>
</evidence>
<feature type="domain" description="HTH myb-type" evidence="2">
    <location>
        <begin position="39"/>
        <end position="88"/>
    </location>
</feature>
<gene>
    <name evidence="3" type="ORF">THRCLA_21636</name>
</gene>
<comment type="caution">
    <text evidence="3">The sequence shown here is derived from an EMBL/GenBank/DDBJ whole genome shotgun (WGS) entry which is preliminary data.</text>
</comment>
<dbReference type="EMBL" id="JNBS01001670">
    <property type="protein sequence ID" value="OQS01131.1"/>
    <property type="molecule type" value="Genomic_DNA"/>
</dbReference>
<dbReference type="PANTHER" id="PTHR44042">
    <property type="entry name" value="DUPLICATED HOMEODOMAIN-LIKE SUPERFAMILY PROTEIN-RELATED"/>
    <property type="match status" value="1"/>
</dbReference>
<dbReference type="SMART" id="SM00717">
    <property type="entry name" value="SANT"/>
    <property type="match status" value="1"/>
</dbReference>
<dbReference type="Gene3D" id="1.10.10.60">
    <property type="entry name" value="Homeodomain-like"/>
    <property type="match status" value="1"/>
</dbReference>
<accession>A0A1V9ZT43</accession>
<dbReference type="SUPFAM" id="SSF46689">
    <property type="entry name" value="Homeodomain-like"/>
    <property type="match status" value="1"/>
</dbReference>
<dbReference type="CDD" id="cd00167">
    <property type="entry name" value="SANT"/>
    <property type="match status" value="1"/>
</dbReference>
<proteinExistence type="predicted"/>
<name>A0A1V9ZT43_9STRA</name>
<evidence type="ECO:0000313" key="4">
    <source>
        <dbReference type="Proteomes" id="UP000243217"/>
    </source>
</evidence>
<reference evidence="3 4" key="1">
    <citation type="journal article" date="2014" name="Genome Biol. Evol.">
        <title>The secreted proteins of Achlya hypogyna and Thraustotheca clavata identify the ancestral oomycete secretome and reveal gene acquisitions by horizontal gene transfer.</title>
        <authorList>
            <person name="Misner I."/>
            <person name="Blouin N."/>
            <person name="Leonard G."/>
            <person name="Richards T.A."/>
            <person name="Lane C.E."/>
        </authorList>
    </citation>
    <scope>NUCLEOTIDE SEQUENCE [LARGE SCALE GENOMIC DNA]</scope>
    <source>
        <strain evidence="3 4">ATCC 34112</strain>
    </source>
</reference>
<dbReference type="OrthoDB" id="118550at2759"/>
<feature type="region of interest" description="Disordered" evidence="1">
    <location>
        <begin position="1"/>
        <end position="41"/>
    </location>
</feature>
<organism evidence="3 4">
    <name type="scientific">Thraustotheca clavata</name>
    <dbReference type="NCBI Taxonomy" id="74557"/>
    <lineage>
        <taxon>Eukaryota</taxon>
        <taxon>Sar</taxon>
        <taxon>Stramenopiles</taxon>
        <taxon>Oomycota</taxon>
        <taxon>Saprolegniomycetes</taxon>
        <taxon>Saprolegniales</taxon>
        <taxon>Achlyaceae</taxon>
        <taxon>Thraustotheca</taxon>
    </lineage>
</organism>
<dbReference type="PANTHER" id="PTHR44042:SF67">
    <property type="entry name" value="MYB-LIKE PROTEIN I"/>
    <property type="match status" value="1"/>
</dbReference>